<dbReference type="Proteomes" id="UP000069272">
    <property type="component" value="Chromosome 3L"/>
</dbReference>
<evidence type="ECO:0000313" key="1">
    <source>
        <dbReference type="EnsemblMetazoa" id="AALB006230-PA"/>
    </source>
</evidence>
<accession>A0A182FI86</accession>
<proteinExistence type="predicted"/>
<name>A0A182FI86_ANOAL</name>
<reference evidence="1 2" key="1">
    <citation type="journal article" date="2017" name="G3 (Bethesda)">
        <title>The Physical Genome Mapping of Anopheles albimanus Corrected Scaffold Misassemblies and Identified Interarm Rearrangements in Genus Anopheles.</title>
        <authorList>
            <person name="Artemov G.N."/>
            <person name="Peery A.N."/>
            <person name="Jiang X."/>
            <person name="Tu Z."/>
            <person name="Stegniy V.N."/>
            <person name="Sharakhova M.V."/>
            <person name="Sharakhov I.V."/>
        </authorList>
    </citation>
    <scope>NUCLEOTIDE SEQUENCE [LARGE SCALE GENOMIC DNA]</scope>
    <source>
        <strain evidence="1 2">ALBI9_A</strain>
    </source>
</reference>
<protein>
    <submittedName>
        <fullName evidence="1">Uncharacterized protein</fullName>
    </submittedName>
</protein>
<organism evidence="1 2">
    <name type="scientific">Anopheles albimanus</name>
    <name type="common">New world malaria mosquito</name>
    <dbReference type="NCBI Taxonomy" id="7167"/>
    <lineage>
        <taxon>Eukaryota</taxon>
        <taxon>Metazoa</taxon>
        <taxon>Ecdysozoa</taxon>
        <taxon>Arthropoda</taxon>
        <taxon>Hexapoda</taxon>
        <taxon>Insecta</taxon>
        <taxon>Pterygota</taxon>
        <taxon>Neoptera</taxon>
        <taxon>Endopterygota</taxon>
        <taxon>Diptera</taxon>
        <taxon>Nematocera</taxon>
        <taxon>Culicoidea</taxon>
        <taxon>Culicidae</taxon>
        <taxon>Anophelinae</taxon>
        <taxon>Anopheles</taxon>
    </lineage>
</organism>
<reference evidence="1" key="2">
    <citation type="submission" date="2022-08" db="UniProtKB">
        <authorList>
            <consortium name="EnsemblMetazoa"/>
        </authorList>
    </citation>
    <scope>IDENTIFICATION</scope>
    <source>
        <strain evidence="1">STECLA/ALBI9_A</strain>
    </source>
</reference>
<evidence type="ECO:0000313" key="2">
    <source>
        <dbReference type="Proteomes" id="UP000069272"/>
    </source>
</evidence>
<keyword evidence="2" id="KW-1185">Reference proteome</keyword>
<sequence length="30" mass="3743">MLARSHTARRMEFEPWRRWTRTRKPTARSA</sequence>
<dbReference type="EnsemblMetazoa" id="AALB006230-RA">
    <property type="protein sequence ID" value="AALB006230-PA"/>
    <property type="gene ID" value="AALB006230"/>
</dbReference>
<dbReference type="AlphaFoldDB" id="A0A182FI86"/>
<dbReference type="VEuPathDB" id="VectorBase:AALB006230"/>